<keyword evidence="10" id="KW-1185">Reference proteome</keyword>
<feature type="compositionally biased region" description="Polar residues" evidence="7">
    <location>
        <begin position="223"/>
        <end position="232"/>
    </location>
</feature>
<dbReference type="GO" id="GO:0000981">
    <property type="term" value="F:DNA-binding transcription factor activity, RNA polymerase II-specific"/>
    <property type="evidence" value="ECO:0007669"/>
    <property type="project" value="InterPro"/>
</dbReference>
<gene>
    <name evidence="9" type="ORF">Z518_03766</name>
</gene>
<feature type="region of interest" description="Disordered" evidence="7">
    <location>
        <begin position="1"/>
        <end position="38"/>
    </location>
</feature>
<dbReference type="GO" id="GO:0008270">
    <property type="term" value="F:zinc ion binding"/>
    <property type="evidence" value="ECO:0007669"/>
    <property type="project" value="InterPro"/>
</dbReference>
<evidence type="ECO:0000256" key="7">
    <source>
        <dbReference type="SAM" id="MobiDB-lite"/>
    </source>
</evidence>
<proteinExistence type="predicted"/>
<evidence type="ECO:0000313" key="9">
    <source>
        <dbReference type="EMBL" id="KIX05794.1"/>
    </source>
</evidence>
<dbReference type="GeneID" id="25291837"/>
<keyword evidence="4" id="KW-0238">DNA-binding</keyword>
<feature type="region of interest" description="Disordered" evidence="7">
    <location>
        <begin position="89"/>
        <end position="136"/>
    </location>
</feature>
<keyword evidence="3" id="KW-0805">Transcription regulation</keyword>
<keyword evidence="2" id="KW-0479">Metal-binding</keyword>
<dbReference type="GO" id="GO:0005634">
    <property type="term" value="C:nucleus"/>
    <property type="evidence" value="ECO:0007669"/>
    <property type="project" value="UniProtKB-SubCell"/>
</dbReference>
<keyword evidence="6" id="KW-0539">Nucleus</keyword>
<dbReference type="Proteomes" id="UP000053617">
    <property type="component" value="Unassembled WGS sequence"/>
</dbReference>
<dbReference type="PANTHER" id="PTHR46910">
    <property type="entry name" value="TRANSCRIPTION FACTOR PDR1"/>
    <property type="match status" value="1"/>
</dbReference>
<dbReference type="InterPro" id="IPR036864">
    <property type="entry name" value="Zn2-C6_fun-type_DNA-bd_sf"/>
</dbReference>
<accession>A0A0D2IJ80</accession>
<dbReference type="VEuPathDB" id="FungiDB:Z518_03766"/>
<dbReference type="EMBL" id="KN847477">
    <property type="protein sequence ID" value="KIX05794.1"/>
    <property type="molecule type" value="Genomic_DNA"/>
</dbReference>
<dbReference type="PANTHER" id="PTHR46910:SF3">
    <property type="entry name" value="HALOTOLERANCE PROTEIN 9-RELATED"/>
    <property type="match status" value="1"/>
</dbReference>
<dbReference type="PROSITE" id="PS00463">
    <property type="entry name" value="ZN2_CY6_FUNGAL_1"/>
    <property type="match status" value="1"/>
</dbReference>
<dbReference type="InterPro" id="IPR001138">
    <property type="entry name" value="Zn2Cys6_DnaBD"/>
</dbReference>
<feature type="compositionally biased region" description="Polar residues" evidence="7">
    <location>
        <begin position="19"/>
        <end position="32"/>
    </location>
</feature>
<dbReference type="OrthoDB" id="5426978at2759"/>
<evidence type="ECO:0000256" key="2">
    <source>
        <dbReference type="ARBA" id="ARBA00022723"/>
    </source>
</evidence>
<dbReference type="CDD" id="cd00067">
    <property type="entry name" value="GAL4"/>
    <property type="match status" value="1"/>
</dbReference>
<evidence type="ECO:0000313" key="10">
    <source>
        <dbReference type="Proteomes" id="UP000053617"/>
    </source>
</evidence>
<dbReference type="SMART" id="SM00066">
    <property type="entry name" value="GAL4"/>
    <property type="match status" value="1"/>
</dbReference>
<dbReference type="PROSITE" id="PS50048">
    <property type="entry name" value="ZN2_CY6_FUNGAL_2"/>
    <property type="match status" value="1"/>
</dbReference>
<dbReference type="RefSeq" id="XP_013272930.1">
    <property type="nucleotide sequence ID" value="XM_013417476.1"/>
</dbReference>
<name>A0A0D2IJ80_9EURO</name>
<feature type="region of interest" description="Disordered" evidence="7">
    <location>
        <begin position="218"/>
        <end position="325"/>
    </location>
</feature>
<keyword evidence="5" id="KW-0804">Transcription</keyword>
<evidence type="ECO:0000256" key="1">
    <source>
        <dbReference type="ARBA" id="ARBA00004123"/>
    </source>
</evidence>
<dbReference type="InterPro" id="IPR050987">
    <property type="entry name" value="AtrR-like"/>
</dbReference>
<dbReference type="HOGENOM" id="CLU_360160_0_0_1"/>
<evidence type="ECO:0000256" key="5">
    <source>
        <dbReference type="ARBA" id="ARBA00023163"/>
    </source>
</evidence>
<dbReference type="GO" id="GO:0003677">
    <property type="term" value="F:DNA binding"/>
    <property type="evidence" value="ECO:0007669"/>
    <property type="project" value="UniProtKB-KW"/>
</dbReference>
<comment type="subcellular location">
    <subcellularLocation>
        <location evidence="1">Nucleus</location>
    </subcellularLocation>
</comment>
<protein>
    <recommendedName>
        <fullName evidence="8">Zn(2)-C6 fungal-type domain-containing protein</fullName>
    </recommendedName>
</protein>
<sequence>MARSVSARDQSGDDPNPNFPSAPSTQFSQSQYPFPIDSELTMTTNYSIPQFARQLDETAGPIDTSGNGVLSNMSIAPNGAASNATADAVMAPPQTPSQPFMPTAPHASGDESADTTQTPQTGERRKRSKTSRACDECRRKKIRCDAPAEADGTPKTCSNCTKAGVTCEFERKPMKRGPSKGYIKELAERVQQVEHVQKQALRQSLDGSSNTGIAAYAEPYSSDEPTSSTKRTFSFPDPGNVSPFTSSEFQRDRIPSAGVWGSSSVHPGLRPREAGSLSIAPNEPVPNQESGNTQNPGGAFWSESTLNEKYPPAKRQRIGDSDENRETVKMDPAFLSQYYEHVHRLFALLPKAEIVMGVVENSTKSVQYAFSTAIEIFPYPAVGVAVNGSHDANSSNQNLDTSSKPPKLDLTLKLFDNYDQLAQFLNDKSHAHSSSRSTDENLALIWTFLLVALVSQSDVTQMLGSVMPTAELVAASQSIIEYLQLDNSAKWSNGFVKDRTELNKIIEQAYNCTCLLGKYHGLSLGMEHWTLPRFTSYSAKVLDSPRVPVESVYLARSSEAFRMFSTLFYHDEPSRFAHSVMFGYIQPFLDQLRIEFPAIHPEQHRIHLEIKYFMALVTSRHVLNGPHPLFVLEAADRLAVCLNWNAAATSPILRYFNPIDMYAWSILVITLCEFVDQVPQKEMNEFANRILDEIRQDLQRMSDTFHNNYGFNWFWAPDQIPAETYTMKHWTDCLLVIIDYVKGQESSAVFDKDSYSRFIGRFGDLLKHGWIKVVHRFSSRLEESTSN</sequence>
<evidence type="ECO:0000256" key="4">
    <source>
        <dbReference type="ARBA" id="ARBA00023125"/>
    </source>
</evidence>
<dbReference type="STRING" id="1442369.A0A0D2IJ80"/>
<evidence type="ECO:0000256" key="3">
    <source>
        <dbReference type="ARBA" id="ARBA00023015"/>
    </source>
</evidence>
<feature type="domain" description="Zn(2)-C6 fungal-type" evidence="8">
    <location>
        <begin position="133"/>
        <end position="169"/>
    </location>
</feature>
<evidence type="ECO:0000259" key="8">
    <source>
        <dbReference type="PROSITE" id="PS50048"/>
    </source>
</evidence>
<dbReference type="Pfam" id="PF00172">
    <property type="entry name" value="Zn_clus"/>
    <property type="match status" value="1"/>
</dbReference>
<dbReference type="SUPFAM" id="SSF57701">
    <property type="entry name" value="Zn2/Cys6 DNA-binding domain"/>
    <property type="match status" value="1"/>
</dbReference>
<organism evidence="9 10">
    <name type="scientific">Rhinocladiella mackenziei CBS 650.93</name>
    <dbReference type="NCBI Taxonomy" id="1442369"/>
    <lineage>
        <taxon>Eukaryota</taxon>
        <taxon>Fungi</taxon>
        <taxon>Dikarya</taxon>
        <taxon>Ascomycota</taxon>
        <taxon>Pezizomycotina</taxon>
        <taxon>Eurotiomycetes</taxon>
        <taxon>Chaetothyriomycetidae</taxon>
        <taxon>Chaetothyriales</taxon>
        <taxon>Herpotrichiellaceae</taxon>
        <taxon>Rhinocladiella</taxon>
    </lineage>
</organism>
<reference evidence="9 10" key="1">
    <citation type="submission" date="2015-01" db="EMBL/GenBank/DDBJ databases">
        <title>The Genome Sequence of Rhinocladiella mackenzie CBS 650.93.</title>
        <authorList>
            <consortium name="The Broad Institute Genomics Platform"/>
            <person name="Cuomo C."/>
            <person name="de Hoog S."/>
            <person name="Gorbushina A."/>
            <person name="Stielow B."/>
            <person name="Teixiera M."/>
            <person name="Abouelleil A."/>
            <person name="Chapman S.B."/>
            <person name="Priest M."/>
            <person name="Young S.K."/>
            <person name="Wortman J."/>
            <person name="Nusbaum C."/>
            <person name="Birren B."/>
        </authorList>
    </citation>
    <scope>NUCLEOTIDE SEQUENCE [LARGE SCALE GENOMIC DNA]</scope>
    <source>
        <strain evidence="9 10">CBS 650.93</strain>
    </source>
</reference>
<dbReference type="AlphaFoldDB" id="A0A0D2IJ80"/>
<evidence type="ECO:0000256" key="6">
    <source>
        <dbReference type="ARBA" id="ARBA00023242"/>
    </source>
</evidence>
<dbReference type="Gene3D" id="4.10.240.10">
    <property type="entry name" value="Zn(2)-C6 fungal-type DNA-binding domain"/>
    <property type="match status" value="1"/>
</dbReference>
<feature type="compositionally biased region" description="Polar residues" evidence="7">
    <location>
        <begin position="285"/>
        <end position="307"/>
    </location>
</feature>